<keyword evidence="2" id="KW-1185">Reference proteome</keyword>
<accession>A0ABS7A774</accession>
<dbReference type="RefSeq" id="WP_219762220.1">
    <property type="nucleotide sequence ID" value="NZ_JAHYBZ010000002.1"/>
</dbReference>
<reference evidence="1 2" key="1">
    <citation type="submission" date="2021-07" db="EMBL/GenBank/DDBJ databases">
        <authorList>
            <person name="So Y."/>
        </authorList>
    </citation>
    <scope>NUCLEOTIDE SEQUENCE [LARGE SCALE GENOMIC DNA]</scope>
    <source>
        <strain evidence="1 2">HJA6</strain>
    </source>
</reference>
<dbReference type="EMBL" id="JAHYBZ010000002">
    <property type="protein sequence ID" value="MBW6397622.1"/>
    <property type="molecule type" value="Genomic_DNA"/>
</dbReference>
<comment type="caution">
    <text evidence="1">The sequence shown here is derived from an EMBL/GenBank/DDBJ whole genome shotgun (WGS) entry which is preliminary data.</text>
</comment>
<name>A0ABS7A774_9PROT</name>
<evidence type="ECO:0000313" key="2">
    <source>
        <dbReference type="Proteomes" id="UP001196565"/>
    </source>
</evidence>
<organism evidence="1 2">
    <name type="scientific">Roseomonas alba</name>
    <dbReference type="NCBI Taxonomy" id="2846776"/>
    <lineage>
        <taxon>Bacteria</taxon>
        <taxon>Pseudomonadati</taxon>
        <taxon>Pseudomonadota</taxon>
        <taxon>Alphaproteobacteria</taxon>
        <taxon>Acetobacterales</taxon>
        <taxon>Roseomonadaceae</taxon>
        <taxon>Roseomonas</taxon>
    </lineage>
</organism>
<evidence type="ECO:0000313" key="1">
    <source>
        <dbReference type="EMBL" id="MBW6397622.1"/>
    </source>
</evidence>
<proteinExistence type="predicted"/>
<gene>
    <name evidence="1" type="ORF">KPL78_07190</name>
</gene>
<sequence>MSAELSIPHDTAVRVLVPNENMDLKMSFLVLLAVPPRPASLETMVAPDVMKAIVTHDAGDAWPDAWGCALTTEVLRRGGAAALGFATLADALACRRRLEAVREP</sequence>
<protein>
    <submittedName>
        <fullName evidence="1">Uncharacterized protein</fullName>
    </submittedName>
</protein>
<dbReference type="Proteomes" id="UP001196565">
    <property type="component" value="Unassembled WGS sequence"/>
</dbReference>